<evidence type="ECO:0000313" key="1">
    <source>
        <dbReference type="EMBL" id="EGH35615.1"/>
    </source>
</evidence>
<dbReference type="Proteomes" id="UP000004471">
    <property type="component" value="Unassembled WGS sequence"/>
</dbReference>
<dbReference type="HOGENOM" id="CLU_215114_0_0_6"/>
<comment type="caution">
    <text evidence="1">The sequence shown here is derived from an EMBL/GenBank/DDBJ whole genome shotgun (WGS) entry which is preliminary data.</text>
</comment>
<sequence>ALNVDDLGEDFVLNAQTIVDIGAQRVCNYMQEALESLVKALE</sequence>
<dbReference type="AlphaFoldDB" id="F3FZH3"/>
<feature type="non-terminal residue" evidence="1">
    <location>
        <position position="1"/>
    </location>
</feature>
<evidence type="ECO:0000313" key="2">
    <source>
        <dbReference type="Proteomes" id="UP000004471"/>
    </source>
</evidence>
<gene>
    <name evidence="1" type="ORF">PSYJA_43961</name>
</gene>
<feature type="non-terminal residue" evidence="1">
    <location>
        <position position="42"/>
    </location>
</feature>
<accession>F3FZH3</accession>
<dbReference type="EMBL" id="AEAH01003829">
    <property type="protein sequence ID" value="EGH35615.1"/>
    <property type="molecule type" value="Genomic_DNA"/>
</dbReference>
<reference evidence="1 2" key="1">
    <citation type="journal article" date="2011" name="PLoS Pathog.">
        <title>Dynamic evolution of pathogenicity revealed by sequencing and comparative genomics of 19 Pseudomonas syringae isolates.</title>
        <authorList>
            <person name="Baltrus D.A."/>
            <person name="Nishimura M.T."/>
            <person name="Romanchuk A."/>
            <person name="Chang J.H."/>
            <person name="Mukhtar M.S."/>
            <person name="Cherkis K."/>
            <person name="Roach J."/>
            <person name="Grant S.R."/>
            <person name="Jones C.D."/>
            <person name="Dangl J.L."/>
        </authorList>
    </citation>
    <scope>NUCLEOTIDE SEQUENCE [LARGE SCALE GENOMIC DNA]</scope>
    <source>
        <strain evidence="2">M301072PT</strain>
    </source>
</reference>
<name>F3FZH3_PSESX</name>
<protein>
    <submittedName>
        <fullName evidence="1">Amino acid adenylation</fullName>
    </submittedName>
</protein>
<proteinExistence type="predicted"/>
<organism evidence="1 2">
    <name type="scientific">Pseudomonas syringae pv. japonica str. M301072</name>
    <dbReference type="NCBI Taxonomy" id="629262"/>
    <lineage>
        <taxon>Bacteria</taxon>
        <taxon>Pseudomonadati</taxon>
        <taxon>Pseudomonadota</taxon>
        <taxon>Gammaproteobacteria</taxon>
        <taxon>Pseudomonadales</taxon>
        <taxon>Pseudomonadaceae</taxon>
        <taxon>Pseudomonas</taxon>
        <taxon>Pseudomonas syringae</taxon>
    </lineage>
</organism>